<proteinExistence type="inferred from homology"/>
<comment type="subcellular location">
    <subcellularLocation>
        <location evidence="1">Mitochondrion</location>
    </subcellularLocation>
</comment>
<accession>A0A6L2PBI5</accession>
<reference evidence="12" key="1">
    <citation type="submission" date="2020-01" db="EMBL/GenBank/DDBJ databases">
        <title>Draft genome sequence of the Termite Coptotermes fromosanus.</title>
        <authorList>
            <person name="Itakura S."/>
            <person name="Yosikawa Y."/>
            <person name="Umezawa K."/>
        </authorList>
    </citation>
    <scope>NUCLEOTIDE SEQUENCE [LARGE SCALE GENOMIC DNA]</scope>
</reference>
<keyword evidence="4" id="KW-0689">Ribosomal protein</keyword>
<evidence type="ECO:0000256" key="4">
    <source>
        <dbReference type="ARBA" id="ARBA00022980"/>
    </source>
</evidence>
<keyword evidence="3" id="KW-0809">Transit peptide</keyword>
<dbReference type="SUPFAM" id="SSF55811">
    <property type="entry name" value="Nudix"/>
    <property type="match status" value="1"/>
</dbReference>
<dbReference type="PANTHER" id="PTHR13124:SF12">
    <property type="entry name" value="LARGE RIBOSOMAL SUBUNIT PROTEIN ML46"/>
    <property type="match status" value="1"/>
</dbReference>
<dbReference type="FunCoup" id="A0A6L2PBI5">
    <property type="interactions" value="302"/>
</dbReference>
<dbReference type="InterPro" id="IPR015797">
    <property type="entry name" value="NUDIX_hydrolase-like_dom_sf"/>
</dbReference>
<dbReference type="PANTHER" id="PTHR13124">
    <property type="entry name" value="39S RIBOSOMAL PROTEIN L46, MITOCHONDRIAL PRECURSOR-RELATED"/>
    <property type="match status" value="1"/>
</dbReference>
<evidence type="ECO:0000256" key="8">
    <source>
        <dbReference type="ARBA" id="ARBA00035534"/>
    </source>
</evidence>
<dbReference type="FunFam" id="3.90.79.10:FF:000018">
    <property type="entry name" value="39S ribosomal protein L46, mitochondrial"/>
    <property type="match status" value="1"/>
</dbReference>
<dbReference type="InterPro" id="IPR021757">
    <property type="entry name" value="Ribosomal_mL46_N"/>
</dbReference>
<feature type="domain" description="Nudix hydrolase" evidence="9">
    <location>
        <begin position="137"/>
        <end position="245"/>
    </location>
</feature>
<evidence type="ECO:0000256" key="1">
    <source>
        <dbReference type="ARBA" id="ARBA00004173"/>
    </source>
</evidence>
<evidence type="ECO:0000256" key="2">
    <source>
        <dbReference type="ARBA" id="ARBA00009070"/>
    </source>
</evidence>
<dbReference type="InterPro" id="IPR040008">
    <property type="entry name" value="Ribosomal_mL46"/>
</dbReference>
<comment type="caution">
    <text evidence="11">The sequence shown here is derived from an EMBL/GenBank/DDBJ whole genome shotgun (WGS) entry which is preliminary data.</text>
</comment>
<evidence type="ECO:0000256" key="7">
    <source>
        <dbReference type="ARBA" id="ARBA00035190"/>
    </source>
</evidence>
<evidence type="ECO:0000259" key="9">
    <source>
        <dbReference type="Pfam" id="PF00293"/>
    </source>
</evidence>
<evidence type="ECO:0000256" key="5">
    <source>
        <dbReference type="ARBA" id="ARBA00023128"/>
    </source>
</evidence>
<dbReference type="GO" id="GO:0005743">
    <property type="term" value="C:mitochondrial inner membrane"/>
    <property type="evidence" value="ECO:0007669"/>
    <property type="project" value="UniProtKB-ARBA"/>
</dbReference>
<sequence>MNLVQMRIRSCLYSTSVKAVRKQKWDLMSAVCLERKPVISRELNDIERRFSRILAETELETSHKSDHEVRFEQDMLQAELLKSKSVDLDIDMALQQTAQDFEDAAVEEYNSFPFESRLTEADRTHDLQSLERKLDRHLLLLVQEKQWDQKVWIMPQGLRMDGETMLQTAERVLKEECGADLMVSFYGNAPCGVYKYKYPKRFVGHGENASVGAKIFFFKAQYIAGHLEHNKLKRKEFKWLGREELMASLPEEYCRNVSQFLIDEE</sequence>
<dbReference type="GO" id="GO:0005762">
    <property type="term" value="C:mitochondrial large ribosomal subunit"/>
    <property type="evidence" value="ECO:0007669"/>
    <property type="project" value="TreeGrafter"/>
</dbReference>
<dbReference type="InterPro" id="IPR033650">
    <property type="entry name" value="Ribosomal_mL46_NUDIX"/>
</dbReference>
<keyword evidence="5" id="KW-0496">Mitochondrion</keyword>
<evidence type="ECO:0000256" key="3">
    <source>
        <dbReference type="ARBA" id="ARBA00022946"/>
    </source>
</evidence>
<dbReference type="Proteomes" id="UP000502823">
    <property type="component" value="Unassembled WGS sequence"/>
</dbReference>
<keyword evidence="6" id="KW-0687">Ribonucleoprotein</keyword>
<organism evidence="11 12">
    <name type="scientific">Coptotermes formosanus</name>
    <name type="common">Formosan subterranean termite</name>
    <dbReference type="NCBI Taxonomy" id="36987"/>
    <lineage>
        <taxon>Eukaryota</taxon>
        <taxon>Metazoa</taxon>
        <taxon>Ecdysozoa</taxon>
        <taxon>Arthropoda</taxon>
        <taxon>Hexapoda</taxon>
        <taxon>Insecta</taxon>
        <taxon>Pterygota</taxon>
        <taxon>Neoptera</taxon>
        <taxon>Polyneoptera</taxon>
        <taxon>Dictyoptera</taxon>
        <taxon>Blattodea</taxon>
        <taxon>Blattoidea</taxon>
        <taxon>Termitoidae</taxon>
        <taxon>Rhinotermitidae</taxon>
        <taxon>Coptotermes</taxon>
    </lineage>
</organism>
<evidence type="ECO:0000256" key="6">
    <source>
        <dbReference type="ARBA" id="ARBA00023274"/>
    </source>
</evidence>
<name>A0A6L2PBI5_COPFO</name>
<evidence type="ECO:0000313" key="11">
    <source>
        <dbReference type="EMBL" id="GFG28780.1"/>
    </source>
</evidence>
<dbReference type="AlphaFoldDB" id="A0A6L2PBI5"/>
<dbReference type="Gene3D" id="3.90.79.10">
    <property type="entry name" value="Nucleoside Triphosphate Pyrophosphohydrolase"/>
    <property type="match status" value="1"/>
</dbReference>
<dbReference type="Pfam" id="PF00293">
    <property type="entry name" value="NUDIX"/>
    <property type="match status" value="1"/>
</dbReference>
<dbReference type="InParanoid" id="A0A6L2PBI5"/>
<protein>
    <recommendedName>
        <fullName evidence="7">Large ribosomal subunit protein mL46</fullName>
    </recommendedName>
    <alternativeName>
        <fullName evidence="8">39S ribosomal protein L46, mitochondrial</fullName>
    </alternativeName>
</protein>
<feature type="domain" description="Large ribosomal subunit protein mL46 N-terminal" evidence="10">
    <location>
        <begin position="25"/>
        <end position="122"/>
    </location>
</feature>
<dbReference type="Pfam" id="PF11788">
    <property type="entry name" value="MRP-L46"/>
    <property type="match status" value="1"/>
</dbReference>
<dbReference type="CDD" id="cd04661">
    <property type="entry name" value="NUDIX_MRP_L46"/>
    <property type="match status" value="1"/>
</dbReference>
<dbReference type="GO" id="GO:0003735">
    <property type="term" value="F:structural constituent of ribosome"/>
    <property type="evidence" value="ECO:0007669"/>
    <property type="project" value="InterPro"/>
</dbReference>
<keyword evidence="12" id="KW-1185">Reference proteome</keyword>
<evidence type="ECO:0000259" key="10">
    <source>
        <dbReference type="Pfam" id="PF11788"/>
    </source>
</evidence>
<gene>
    <name evidence="11" type="ORF">Cfor_10768</name>
</gene>
<evidence type="ECO:0000313" key="12">
    <source>
        <dbReference type="Proteomes" id="UP000502823"/>
    </source>
</evidence>
<dbReference type="InterPro" id="IPR000086">
    <property type="entry name" value="NUDIX_hydrolase_dom"/>
</dbReference>
<comment type="similarity">
    <text evidence="2">Belongs to the mitochondrion-specific ribosomal protein mL46 family.</text>
</comment>
<dbReference type="OrthoDB" id="194611at2759"/>
<dbReference type="EMBL" id="BLKM01000080">
    <property type="protein sequence ID" value="GFG28780.1"/>
    <property type="molecule type" value="Genomic_DNA"/>
</dbReference>